<proteinExistence type="predicted"/>
<dbReference type="Proteomes" id="UP000305524">
    <property type="component" value="Unassembled WGS sequence"/>
</dbReference>
<organism evidence="2 3">
    <name type="scientific">Bacillus mycoides</name>
    <dbReference type="NCBI Taxonomy" id="1405"/>
    <lineage>
        <taxon>Bacteria</taxon>
        <taxon>Bacillati</taxon>
        <taxon>Bacillota</taxon>
        <taxon>Bacilli</taxon>
        <taxon>Bacillales</taxon>
        <taxon>Bacillaceae</taxon>
        <taxon>Bacillus</taxon>
        <taxon>Bacillus cereus group</taxon>
    </lineage>
</organism>
<dbReference type="EMBL" id="SZOD01001060">
    <property type="protein sequence ID" value="TKI79661.1"/>
    <property type="molecule type" value="Genomic_DNA"/>
</dbReference>
<accession>A0A4U2ZZ77</accession>
<reference evidence="2 3" key="1">
    <citation type="journal article" date="2019" name="Environ. Microbiol.">
        <title>An active ?-lactamase is a part of an orchestrated cell wall stress resistance network of Bacillus subtilis and related rhizosphere species.</title>
        <authorList>
            <person name="Bucher T."/>
            <person name="Keren-Paz A."/>
            <person name="Hausser J."/>
            <person name="Olender T."/>
            <person name="Cytryn E."/>
            <person name="Kolodkin-Gal I."/>
        </authorList>
    </citation>
    <scope>NUCLEOTIDE SEQUENCE [LARGE SCALE GENOMIC DNA]</scope>
    <source>
        <strain evidence="2 3">I186</strain>
    </source>
</reference>
<dbReference type="Pfam" id="PF03481">
    <property type="entry name" value="Sua5_C"/>
    <property type="match status" value="1"/>
</dbReference>
<evidence type="ECO:0000259" key="1">
    <source>
        <dbReference type="Pfam" id="PF03481"/>
    </source>
</evidence>
<evidence type="ECO:0000313" key="3">
    <source>
        <dbReference type="Proteomes" id="UP000305524"/>
    </source>
</evidence>
<dbReference type="Gene3D" id="3.40.50.11030">
    <property type="entry name" value="Threonylcarbamoyl-AMP synthase, C-terminal domain"/>
    <property type="match status" value="1"/>
</dbReference>
<sequence>FSESFPNEGIGNAIMNRLTKAAGHQIIIE</sequence>
<comment type="caution">
    <text evidence="2">The sequence shown here is derived from an EMBL/GenBank/DDBJ whole genome shotgun (WGS) entry which is preliminary data.</text>
</comment>
<protein>
    <recommendedName>
        <fullName evidence="1">Threonylcarbamoyl-AMP synthase C-terminal domain-containing protein</fullName>
    </recommendedName>
</protein>
<dbReference type="RefSeq" id="WP_137059342.1">
    <property type="nucleotide sequence ID" value="NZ_SZOD01001060.1"/>
</dbReference>
<feature type="domain" description="Threonylcarbamoyl-AMP synthase C-terminal" evidence="1">
    <location>
        <begin position="1"/>
        <end position="23"/>
    </location>
</feature>
<name>A0A4U2ZZ77_BACMY</name>
<feature type="non-terminal residue" evidence="2">
    <location>
        <position position="1"/>
    </location>
</feature>
<gene>
    <name evidence="2" type="ORF">FC701_31005</name>
</gene>
<dbReference type="InterPro" id="IPR005145">
    <property type="entry name" value="Sua5_C"/>
</dbReference>
<evidence type="ECO:0000313" key="2">
    <source>
        <dbReference type="EMBL" id="TKI79661.1"/>
    </source>
</evidence>
<dbReference type="AlphaFoldDB" id="A0A4U2ZZ77"/>
<dbReference type="InterPro" id="IPR038385">
    <property type="entry name" value="Sua5/YwlC_C"/>
</dbReference>